<reference evidence="5" key="1">
    <citation type="journal article" date="2015" name="Nat. Genet.">
        <title>The pineapple genome and the evolution of CAM photosynthesis.</title>
        <authorList>
            <person name="Ming R."/>
            <person name="VanBuren R."/>
            <person name="Wai C.M."/>
            <person name="Tang H."/>
            <person name="Schatz M.C."/>
            <person name="Bowers J.E."/>
            <person name="Lyons E."/>
            <person name="Wang M.L."/>
            <person name="Chen J."/>
            <person name="Biggers E."/>
            <person name="Zhang J."/>
            <person name="Huang L."/>
            <person name="Zhang L."/>
            <person name="Miao W."/>
            <person name="Zhang J."/>
            <person name="Ye Z."/>
            <person name="Miao C."/>
            <person name="Lin Z."/>
            <person name="Wang H."/>
            <person name="Zhou H."/>
            <person name="Yim W.C."/>
            <person name="Priest H.D."/>
            <person name="Zheng C."/>
            <person name="Woodhouse M."/>
            <person name="Edger P.P."/>
            <person name="Guyot R."/>
            <person name="Guo H.B."/>
            <person name="Guo H."/>
            <person name="Zheng G."/>
            <person name="Singh R."/>
            <person name="Sharma A."/>
            <person name="Min X."/>
            <person name="Zheng Y."/>
            <person name="Lee H."/>
            <person name="Gurtowski J."/>
            <person name="Sedlazeck F.J."/>
            <person name="Harkess A."/>
            <person name="McKain M.R."/>
            <person name="Liao Z."/>
            <person name="Fang J."/>
            <person name="Liu J."/>
            <person name="Zhang X."/>
            <person name="Zhang Q."/>
            <person name="Hu W."/>
            <person name="Qin Y."/>
            <person name="Wang K."/>
            <person name="Chen L.Y."/>
            <person name="Shirley N."/>
            <person name="Lin Y.R."/>
            <person name="Liu L.Y."/>
            <person name="Hernandez A.G."/>
            <person name="Wright C.L."/>
            <person name="Bulone V."/>
            <person name="Tuskan G.A."/>
            <person name="Heath K."/>
            <person name="Zee F."/>
            <person name="Moore P.H."/>
            <person name="Sunkar R."/>
            <person name="Leebens-Mack J.H."/>
            <person name="Mockler T."/>
            <person name="Bennetzen J.L."/>
            <person name="Freeling M."/>
            <person name="Sankoff D."/>
            <person name="Paterson A.H."/>
            <person name="Zhu X."/>
            <person name="Yang X."/>
            <person name="Smith J.A."/>
            <person name="Cushman J.C."/>
            <person name="Paull R.E."/>
            <person name="Yu Q."/>
        </authorList>
    </citation>
    <scope>NUCLEOTIDE SEQUENCE [LARGE SCALE GENOMIC DNA]</scope>
    <source>
        <strain evidence="5">cv. F153</strain>
    </source>
</reference>
<comment type="similarity">
    <text evidence="1">Belongs to the ABI family.</text>
</comment>
<keyword evidence="5" id="KW-1185">Reference proteome</keyword>
<dbReference type="RefSeq" id="XP_020087861.1">
    <property type="nucleotide sequence ID" value="XM_020232272.1"/>
</dbReference>
<dbReference type="Gene3D" id="6.10.140.1620">
    <property type="match status" value="1"/>
</dbReference>
<protein>
    <submittedName>
        <fullName evidence="6 7">Probable protein ABIL3 isoform X1</fullName>
    </submittedName>
</protein>
<dbReference type="RefSeq" id="XP_020087860.1">
    <property type="nucleotide sequence ID" value="XM_020232271.1"/>
</dbReference>
<sequence>MGTVSPSSLCAHHEEESSIDELVMQQNLLFSESLKDLKNLRSQLYSAAEYFELAYNNRKQKQMMMDSLKDYTVEALVSTVDHLGSVSYKANDLLNERVEEVSGTELRVSCVEQRIKTCQDYIDREGRLQQSPVIKTPKFHKHCILSVGSTMTELGTHSIPIYRESRQPKANGEPLVLQPVISSTVRERPPLFSKPPPHSTSKSERSRSLSPYRKARSPSPSPSVGNSTVKGKRPLSPVSPANPLLRTASLSSRAAVRSSSNFVPSYSGEIHSVSLPLYSENMNGKEAEKSLKKSRGFLKSLLTRRRSRNDESLYSYLDEY</sequence>
<organism evidence="7">
    <name type="scientific">Ananas comosus</name>
    <name type="common">Pineapple</name>
    <name type="synonym">Ananas ananas</name>
    <dbReference type="NCBI Taxonomy" id="4615"/>
    <lineage>
        <taxon>Eukaryota</taxon>
        <taxon>Viridiplantae</taxon>
        <taxon>Streptophyta</taxon>
        <taxon>Embryophyta</taxon>
        <taxon>Tracheophyta</taxon>
        <taxon>Spermatophyta</taxon>
        <taxon>Magnoliopsida</taxon>
        <taxon>Liliopsida</taxon>
        <taxon>Poales</taxon>
        <taxon>Bromeliaceae</taxon>
        <taxon>Bromelioideae</taxon>
        <taxon>Ananas</taxon>
    </lineage>
</organism>
<evidence type="ECO:0000313" key="7">
    <source>
        <dbReference type="RefSeq" id="XP_020087861.1"/>
    </source>
</evidence>
<feature type="region of interest" description="Disordered" evidence="4">
    <location>
        <begin position="186"/>
        <end position="243"/>
    </location>
</feature>
<dbReference type="InterPro" id="IPR028457">
    <property type="entry name" value="ABI"/>
</dbReference>
<evidence type="ECO:0000313" key="6">
    <source>
        <dbReference type="RefSeq" id="XP_020087860.1"/>
    </source>
</evidence>
<evidence type="ECO:0000313" key="5">
    <source>
        <dbReference type="Proteomes" id="UP000515123"/>
    </source>
</evidence>
<dbReference type="OrthoDB" id="1927036at2759"/>
<dbReference type="GeneID" id="109709903"/>
<name>A0A6P5EVP5_ANACO</name>
<dbReference type="Proteomes" id="UP000515123">
    <property type="component" value="Linkage group 5"/>
</dbReference>
<gene>
    <name evidence="6 7" type="primary">LOC109709903</name>
</gene>
<comment type="function">
    <text evidence="3">Involved in regulation of actin and microtubule organization. Part of a WAVE complex that activates the Arp2/3 complex.</text>
</comment>
<dbReference type="AlphaFoldDB" id="A0A6P5EVP5"/>
<proteinExistence type="inferred from homology"/>
<evidence type="ECO:0000256" key="2">
    <source>
        <dbReference type="ARBA" id="ARBA00011513"/>
    </source>
</evidence>
<comment type="subunit">
    <text evidence="2">Binds SCAR.</text>
</comment>
<evidence type="ECO:0000256" key="4">
    <source>
        <dbReference type="SAM" id="MobiDB-lite"/>
    </source>
</evidence>
<reference evidence="6 7" key="2">
    <citation type="submission" date="2025-04" db="UniProtKB">
        <authorList>
            <consortium name="RefSeq"/>
        </authorList>
    </citation>
    <scope>IDENTIFICATION</scope>
    <source>
        <tissue evidence="6 7">Leaf</tissue>
    </source>
</reference>
<evidence type="ECO:0000256" key="1">
    <source>
        <dbReference type="ARBA" id="ARBA00010020"/>
    </source>
</evidence>
<evidence type="ECO:0000256" key="3">
    <source>
        <dbReference type="ARBA" id="ARBA00025223"/>
    </source>
</evidence>
<dbReference type="PANTHER" id="PTHR10460">
    <property type="entry name" value="ABL INTERACTOR FAMILY MEMBER"/>
    <property type="match status" value="1"/>
</dbReference>
<dbReference type="PANTHER" id="PTHR10460:SF10">
    <property type="entry name" value="PROTEIN ABIL3"/>
    <property type="match status" value="1"/>
</dbReference>
<accession>A0A6P5EVP5</accession>